<feature type="region of interest" description="Disordered" evidence="1">
    <location>
        <begin position="89"/>
        <end position="110"/>
    </location>
</feature>
<evidence type="ECO:0000256" key="1">
    <source>
        <dbReference type="SAM" id="MobiDB-lite"/>
    </source>
</evidence>
<dbReference type="InterPro" id="IPR036397">
    <property type="entry name" value="RNaseH_sf"/>
</dbReference>
<feature type="compositionally biased region" description="Basic residues" evidence="1">
    <location>
        <begin position="371"/>
        <end position="384"/>
    </location>
</feature>
<gene>
    <name evidence="2" type="ORF">DLJ54_08320</name>
</gene>
<dbReference type="GO" id="GO:0003676">
    <property type="term" value="F:nucleic acid binding"/>
    <property type="evidence" value="ECO:0007669"/>
    <property type="project" value="InterPro"/>
</dbReference>
<feature type="region of interest" description="Disordered" evidence="1">
    <location>
        <begin position="327"/>
        <end position="384"/>
    </location>
</feature>
<sequence>MSVVFYAEPPVDGAVGPELGAWTVHLNPGEDAGPWHLHGYQVGQLAQAPGFASVARELRSALEGRTLLLHQAAHTWGFITQEYARAKRAAQRSRRGKSKNRPPKTIPTPVPAAIIDTLTTARMQAVDCYDFRLRAIAERYAEQPGQFGGLLKVPAAALPEVHAEASHARAAIPADTLLEADARLIPALHRAQLRAREAGHGEIAELVPADLVPDRFGLARSAVRVDAAGAPRPLLNPGVVPEGGPLVEGMEFVVSPDVATDPDELIARGVAAGLVYSEKLNRSSSLVVCNTSHELRGKAMHAHRKSIPLLSDTDFLALLADVRPGQPAIADAKNQRAYRPTPSTSREPNRRSNRGKKPAKKSAEPNAAQPRRSRRRRRRGSSRG</sequence>
<accession>A0A364V491</accession>
<name>A0A364V491_9CORY</name>
<evidence type="ECO:0000313" key="3">
    <source>
        <dbReference type="Proteomes" id="UP000251577"/>
    </source>
</evidence>
<keyword evidence="3" id="KW-1185">Reference proteome</keyword>
<proteinExistence type="predicted"/>
<dbReference type="EMBL" id="QHCV01000094">
    <property type="protein sequence ID" value="RAV31438.1"/>
    <property type="molecule type" value="Genomic_DNA"/>
</dbReference>
<dbReference type="AlphaFoldDB" id="A0A364V491"/>
<protein>
    <submittedName>
        <fullName evidence="2">DNA polymerase III subunit epsilon</fullName>
    </submittedName>
</protein>
<evidence type="ECO:0000313" key="2">
    <source>
        <dbReference type="EMBL" id="RAV31438.1"/>
    </source>
</evidence>
<reference evidence="2 3" key="1">
    <citation type="journal article" date="2018" name="Syst. Appl. Microbiol.">
        <title>Corynebacterium heidelbergense sp. nov., isolated from the preen glands of Egyptian geese (Alopochen aegyptiacus).</title>
        <authorList>
            <person name="Braun M.S."/>
            <person name="Wang E."/>
            <person name="Zimmermann S."/>
            <person name="Wink M."/>
        </authorList>
    </citation>
    <scope>NUCLEOTIDE SEQUENCE [LARGE SCALE GENOMIC DNA]</scope>
    <source>
        <strain evidence="2 3">647</strain>
    </source>
</reference>
<feature type="compositionally biased region" description="Basic residues" evidence="1">
    <location>
        <begin position="351"/>
        <end position="360"/>
    </location>
</feature>
<dbReference type="Proteomes" id="UP000251577">
    <property type="component" value="Unassembled WGS sequence"/>
</dbReference>
<dbReference type="Gene3D" id="3.30.420.10">
    <property type="entry name" value="Ribonuclease H-like superfamily/Ribonuclease H"/>
    <property type="match status" value="1"/>
</dbReference>
<organism evidence="2 3">
    <name type="scientific">Corynebacterium heidelbergense</name>
    <dbReference type="NCBI Taxonomy" id="2055947"/>
    <lineage>
        <taxon>Bacteria</taxon>
        <taxon>Bacillati</taxon>
        <taxon>Actinomycetota</taxon>
        <taxon>Actinomycetes</taxon>
        <taxon>Mycobacteriales</taxon>
        <taxon>Corynebacteriaceae</taxon>
        <taxon>Corynebacterium</taxon>
    </lineage>
</organism>
<feature type="compositionally biased region" description="Basic residues" evidence="1">
    <location>
        <begin position="89"/>
        <end position="102"/>
    </location>
</feature>
<comment type="caution">
    <text evidence="2">The sequence shown here is derived from an EMBL/GenBank/DDBJ whole genome shotgun (WGS) entry which is preliminary data.</text>
</comment>